<gene>
    <name evidence="2" type="ORF">EDE15_5093</name>
</gene>
<organism evidence="2 3">
    <name type="scientific">Edaphobacter aggregans</name>
    <dbReference type="NCBI Taxonomy" id="570835"/>
    <lineage>
        <taxon>Bacteria</taxon>
        <taxon>Pseudomonadati</taxon>
        <taxon>Acidobacteriota</taxon>
        <taxon>Terriglobia</taxon>
        <taxon>Terriglobales</taxon>
        <taxon>Acidobacteriaceae</taxon>
        <taxon>Edaphobacter</taxon>
    </lineage>
</organism>
<evidence type="ECO:0000313" key="2">
    <source>
        <dbReference type="EMBL" id="RSL19426.1"/>
    </source>
</evidence>
<accession>A0A428MRC6</accession>
<evidence type="ECO:0000313" key="3">
    <source>
        <dbReference type="Proteomes" id="UP000269669"/>
    </source>
</evidence>
<comment type="caution">
    <text evidence="2">The sequence shown here is derived from an EMBL/GenBank/DDBJ whole genome shotgun (WGS) entry which is preliminary data.</text>
</comment>
<dbReference type="Proteomes" id="UP000269669">
    <property type="component" value="Unassembled WGS sequence"/>
</dbReference>
<feature type="transmembrane region" description="Helical" evidence="1">
    <location>
        <begin position="293"/>
        <end position="313"/>
    </location>
</feature>
<feature type="transmembrane region" description="Helical" evidence="1">
    <location>
        <begin position="319"/>
        <end position="339"/>
    </location>
</feature>
<dbReference type="AlphaFoldDB" id="A0A428MRC6"/>
<proteinExistence type="predicted"/>
<reference evidence="2 3" key="1">
    <citation type="submission" date="2018-12" db="EMBL/GenBank/DDBJ databases">
        <title>Sequencing of bacterial isolates from soil warming experiment in Harvard Forest, Massachusetts, USA.</title>
        <authorList>
            <person name="Deangelis K."/>
        </authorList>
    </citation>
    <scope>NUCLEOTIDE SEQUENCE [LARGE SCALE GENOMIC DNA]</scope>
    <source>
        <strain evidence="2 3">EB153</strain>
    </source>
</reference>
<feature type="transmembrane region" description="Helical" evidence="1">
    <location>
        <begin position="249"/>
        <end position="273"/>
    </location>
</feature>
<keyword evidence="1" id="KW-0812">Transmembrane</keyword>
<evidence type="ECO:0008006" key="4">
    <source>
        <dbReference type="Google" id="ProtNLM"/>
    </source>
</evidence>
<name>A0A428MRC6_9BACT</name>
<protein>
    <recommendedName>
        <fullName evidence="4">Transmembrane protein</fullName>
    </recommendedName>
</protein>
<dbReference type="OrthoDB" id="112250at2"/>
<keyword evidence="3" id="KW-1185">Reference proteome</keyword>
<dbReference type="EMBL" id="RSDW01000001">
    <property type="protein sequence ID" value="RSL19426.1"/>
    <property type="molecule type" value="Genomic_DNA"/>
</dbReference>
<feature type="transmembrane region" description="Helical" evidence="1">
    <location>
        <begin position="100"/>
        <end position="120"/>
    </location>
</feature>
<dbReference type="RefSeq" id="WP_125487649.1">
    <property type="nucleotide sequence ID" value="NZ_RSDW01000001.1"/>
</dbReference>
<keyword evidence="1" id="KW-1133">Transmembrane helix</keyword>
<evidence type="ECO:0000256" key="1">
    <source>
        <dbReference type="SAM" id="Phobius"/>
    </source>
</evidence>
<sequence length="365" mass="39408">MTHSATTGLLESQKSPAYFNDALCDAERLLKYAAEIGIDVTPDTRGAILRARTASTEGWTEEVAANLLAALTSLAARLKPVTAESLKAYHNDTRPTVHTYLIWAIILACVIVPASVATFVTSAVSNTLRDDITRANALAVKLRSELGPPLPAGQAFEFPKGVSASDVISDLQEYASLVRNINARARKLNRFIVPRQRLPFEDTLSPEERKRRFELPVGIPDPIAARDNITNTYQDVRYFAQTLITDVSVFYGALSTCILPVLYALLGTCAYLLRTFEDQMSNRTFTPSAANSARFLIAAIGGGVVGLFNNITITDQASVPPLAIAFLVGYAVDVFFAFLEGLLRAFTKTPASNPPPSAPAAIGTP</sequence>
<keyword evidence="1" id="KW-0472">Membrane</keyword>